<proteinExistence type="predicted"/>
<sequence length="138" mass="15161">MDVMLENYSNLLSVGKDSFRPGSWCGQSGHCALLGRVWLNPLSEARSRWPRDSGLSGPGLHVTVFRLHRARALVSWRRKLVVLSAVRGTRLGPCALCPSSRLGAGDHLLRRSALLLLQRAATLCPGHSLNRAMCDTFD</sequence>
<name>A0A212DE78_CEREH</name>
<evidence type="ECO:0000313" key="1">
    <source>
        <dbReference type="EMBL" id="OWK16548.1"/>
    </source>
</evidence>
<protein>
    <submittedName>
        <fullName evidence="1">Uncharacterized protein</fullName>
    </submittedName>
</protein>
<evidence type="ECO:0000313" key="2">
    <source>
        <dbReference type="Proteomes" id="UP000242450"/>
    </source>
</evidence>
<comment type="caution">
    <text evidence="1">The sequence shown here is derived from an EMBL/GenBank/DDBJ whole genome shotgun (WGS) entry which is preliminary data.</text>
</comment>
<accession>A0A212DE78</accession>
<keyword evidence="2" id="KW-1185">Reference proteome</keyword>
<dbReference type="AlphaFoldDB" id="A0A212DE78"/>
<dbReference type="Proteomes" id="UP000242450">
    <property type="component" value="Chromosome 4"/>
</dbReference>
<dbReference type="EMBL" id="MKHE01000004">
    <property type="protein sequence ID" value="OWK16548.1"/>
    <property type="molecule type" value="Genomic_DNA"/>
</dbReference>
<organism evidence="1 2">
    <name type="scientific">Cervus elaphus hippelaphus</name>
    <name type="common">European red deer</name>
    <dbReference type="NCBI Taxonomy" id="46360"/>
    <lineage>
        <taxon>Eukaryota</taxon>
        <taxon>Metazoa</taxon>
        <taxon>Chordata</taxon>
        <taxon>Craniata</taxon>
        <taxon>Vertebrata</taxon>
        <taxon>Euteleostomi</taxon>
        <taxon>Mammalia</taxon>
        <taxon>Eutheria</taxon>
        <taxon>Laurasiatheria</taxon>
        <taxon>Artiodactyla</taxon>
        <taxon>Ruminantia</taxon>
        <taxon>Pecora</taxon>
        <taxon>Cervidae</taxon>
        <taxon>Cervinae</taxon>
        <taxon>Cervus</taxon>
    </lineage>
</organism>
<reference evidence="1 2" key="1">
    <citation type="journal article" date="2018" name="Mol. Genet. Genomics">
        <title>The red deer Cervus elaphus genome CerEla1.0: sequencing, annotating, genes, and chromosomes.</title>
        <authorList>
            <person name="Bana N.A."/>
            <person name="Nyiri A."/>
            <person name="Nagy J."/>
            <person name="Frank K."/>
            <person name="Nagy T."/>
            <person name="Steger V."/>
            <person name="Schiller M."/>
            <person name="Lakatos P."/>
            <person name="Sugar L."/>
            <person name="Horn P."/>
            <person name="Barta E."/>
            <person name="Orosz L."/>
        </authorList>
    </citation>
    <scope>NUCLEOTIDE SEQUENCE [LARGE SCALE GENOMIC DNA]</scope>
    <source>
        <strain evidence="1">Hungarian</strain>
    </source>
</reference>
<gene>
    <name evidence="1" type="ORF">Celaphus_00003936</name>
</gene>